<protein>
    <submittedName>
        <fullName evidence="2">Uncharacterized protein</fullName>
    </submittedName>
</protein>
<dbReference type="EMBL" id="CYKH01002108">
    <property type="protein sequence ID" value="CUI15371.1"/>
    <property type="molecule type" value="Genomic_DNA"/>
</dbReference>
<dbReference type="VEuPathDB" id="TriTrypDB:BSAL_40320"/>
<evidence type="ECO:0000313" key="2">
    <source>
        <dbReference type="EMBL" id="CUI15371.1"/>
    </source>
</evidence>
<evidence type="ECO:0000313" key="3">
    <source>
        <dbReference type="Proteomes" id="UP000051952"/>
    </source>
</evidence>
<keyword evidence="3" id="KW-1185">Reference proteome</keyword>
<gene>
    <name evidence="2" type="ORF">BSAL_40320</name>
</gene>
<evidence type="ECO:0000256" key="1">
    <source>
        <dbReference type="SAM" id="MobiDB-lite"/>
    </source>
</evidence>
<dbReference type="AlphaFoldDB" id="A0A0S4KL88"/>
<organism evidence="2 3">
    <name type="scientific">Bodo saltans</name>
    <name type="common">Flagellated protozoan</name>
    <dbReference type="NCBI Taxonomy" id="75058"/>
    <lineage>
        <taxon>Eukaryota</taxon>
        <taxon>Discoba</taxon>
        <taxon>Euglenozoa</taxon>
        <taxon>Kinetoplastea</taxon>
        <taxon>Metakinetoplastina</taxon>
        <taxon>Eubodonida</taxon>
        <taxon>Bodonidae</taxon>
        <taxon>Bodo</taxon>
    </lineage>
</organism>
<sequence length="157" mass="16328">MMSSAVLQDEGERRSRVVSVMATSASAVETLVSRHVDVFQSALCIANSSDKGAIATEETSSSGGSNHHHHLNHHNAEKGGVRDGIVVVFTNEKGFKELPLHIRSKIDLAVFVVNRPMPAREAAATLLAVSDRGAAAAAAAVAGIPGGGSELIKTHSI</sequence>
<name>A0A0S4KL88_BODSA</name>
<accession>A0A0S4KL88</accession>
<dbReference type="Proteomes" id="UP000051952">
    <property type="component" value="Unassembled WGS sequence"/>
</dbReference>
<proteinExistence type="predicted"/>
<reference evidence="3" key="1">
    <citation type="submission" date="2015-09" db="EMBL/GenBank/DDBJ databases">
        <authorList>
            <consortium name="Pathogen Informatics"/>
        </authorList>
    </citation>
    <scope>NUCLEOTIDE SEQUENCE [LARGE SCALE GENOMIC DNA]</scope>
    <source>
        <strain evidence="3">Lake Konstanz</strain>
    </source>
</reference>
<feature type="region of interest" description="Disordered" evidence="1">
    <location>
        <begin position="55"/>
        <end position="77"/>
    </location>
</feature>